<evidence type="ECO:0000256" key="4">
    <source>
        <dbReference type="ARBA" id="ARBA00022989"/>
    </source>
</evidence>
<keyword evidence="4 8" id="KW-1133">Transmembrane helix</keyword>
<feature type="transmembrane region" description="Helical" evidence="8">
    <location>
        <begin position="289"/>
        <end position="307"/>
    </location>
</feature>
<keyword evidence="6 8" id="KW-0472">Membrane</keyword>
<dbReference type="PROSITE" id="PS50297">
    <property type="entry name" value="ANK_REP_REGION"/>
    <property type="match status" value="2"/>
</dbReference>
<evidence type="ECO:0000313" key="11">
    <source>
        <dbReference type="Proteomes" id="UP001229421"/>
    </source>
</evidence>
<protein>
    <recommendedName>
        <fullName evidence="9">PGG domain-containing protein</fullName>
    </recommendedName>
</protein>
<comment type="subcellular location">
    <subcellularLocation>
        <location evidence="1">Membrane</location>
        <topology evidence="1">Multi-pass membrane protein</topology>
    </subcellularLocation>
</comment>
<feature type="domain" description="PGG" evidence="9">
    <location>
        <begin position="283"/>
        <end position="394"/>
    </location>
</feature>
<proteinExistence type="predicted"/>
<feature type="repeat" description="ANK" evidence="7">
    <location>
        <begin position="70"/>
        <end position="94"/>
    </location>
</feature>
<evidence type="ECO:0000256" key="8">
    <source>
        <dbReference type="SAM" id="Phobius"/>
    </source>
</evidence>
<feature type="transmembrane region" description="Helical" evidence="8">
    <location>
        <begin position="340"/>
        <end position="361"/>
    </location>
</feature>
<evidence type="ECO:0000256" key="1">
    <source>
        <dbReference type="ARBA" id="ARBA00004141"/>
    </source>
</evidence>
<dbReference type="Pfam" id="PF13637">
    <property type="entry name" value="Ank_4"/>
    <property type="match status" value="1"/>
</dbReference>
<dbReference type="PROSITE" id="PS50088">
    <property type="entry name" value="ANK_REPEAT"/>
    <property type="match status" value="2"/>
</dbReference>
<accession>A0AAD8KQ54</accession>
<evidence type="ECO:0000256" key="5">
    <source>
        <dbReference type="ARBA" id="ARBA00023043"/>
    </source>
</evidence>
<dbReference type="Gene3D" id="1.25.40.20">
    <property type="entry name" value="Ankyrin repeat-containing domain"/>
    <property type="match status" value="1"/>
</dbReference>
<dbReference type="InterPro" id="IPR036770">
    <property type="entry name" value="Ankyrin_rpt-contain_sf"/>
</dbReference>
<dbReference type="GO" id="GO:0005886">
    <property type="term" value="C:plasma membrane"/>
    <property type="evidence" value="ECO:0007669"/>
    <property type="project" value="TreeGrafter"/>
</dbReference>
<dbReference type="Pfam" id="PF13962">
    <property type="entry name" value="PGG"/>
    <property type="match status" value="1"/>
</dbReference>
<dbReference type="SMART" id="SM00248">
    <property type="entry name" value="ANK"/>
    <property type="match status" value="4"/>
</dbReference>
<evidence type="ECO:0000313" key="10">
    <source>
        <dbReference type="EMBL" id="KAK1425216.1"/>
    </source>
</evidence>
<feature type="repeat" description="ANK" evidence="7">
    <location>
        <begin position="105"/>
        <end position="131"/>
    </location>
</feature>
<dbReference type="Proteomes" id="UP001229421">
    <property type="component" value="Unassembled WGS sequence"/>
</dbReference>
<comment type="caution">
    <text evidence="10">The sequence shown here is derived from an EMBL/GenBank/DDBJ whole genome shotgun (WGS) entry which is preliminary data.</text>
</comment>
<feature type="transmembrane region" description="Helical" evidence="8">
    <location>
        <begin position="368"/>
        <end position="389"/>
    </location>
</feature>
<evidence type="ECO:0000256" key="3">
    <source>
        <dbReference type="ARBA" id="ARBA00022737"/>
    </source>
</evidence>
<dbReference type="InterPro" id="IPR002110">
    <property type="entry name" value="Ankyrin_rpt"/>
</dbReference>
<reference evidence="10" key="1">
    <citation type="journal article" date="2023" name="bioRxiv">
        <title>Improved chromosome-level genome assembly for marigold (Tagetes erecta).</title>
        <authorList>
            <person name="Jiang F."/>
            <person name="Yuan L."/>
            <person name="Wang S."/>
            <person name="Wang H."/>
            <person name="Xu D."/>
            <person name="Wang A."/>
            <person name="Fan W."/>
        </authorList>
    </citation>
    <scope>NUCLEOTIDE SEQUENCE</scope>
    <source>
        <strain evidence="10">WSJ</strain>
        <tissue evidence="10">Leaf</tissue>
    </source>
</reference>
<dbReference type="Pfam" id="PF00023">
    <property type="entry name" value="Ank"/>
    <property type="match status" value="1"/>
</dbReference>
<dbReference type="SUPFAM" id="SSF48403">
    <property type="entry name" value="Ankyrin repeat"/>
    <property type="match status" value="1"/>
</dbReference>
<keyword evidence="5 7" id="KW-0040">ANK repeat</keyword>
<dbReference type="AlphaFoldDB" id="A0AAD8KQ54"/>
<evidence type="ECO:0000256" key="7">
    <source>
        <dbReference type="PROSITE-ProRule" id="PRU00023"/>
    </source>
</evidence>
<keyword evidence="3" id="KW-0677">Repeat</keyword>
<dbReference type="Pfam" id="PF12796">
    <property type="entry name" value="Ank_2"/>
    <property type="match status" value="1"/>
</dbReference>
<evidence type="ECO:0000256" key="6">
    <source>
        <dbReference type="ARBA" id="ARBA00023136"/>
    </source>
</evidence>
<keyword evidence="11" id="KW-1185">Reference proteome</keyword>
<organism evidence="10 11">
    <name type="scientific">Tagetes erecta</name>
    <name type="common">African marigold</name>
    <dbReference type="NCBI Taxonomy" id="13708"/>
    <lineage>
        <taxon>Eukaryota</taxon>
        <taxon>Viridiplantae</taxon>
        <taxon>Streptophyta</taxon>
        <taxon>Embryophyta</taxon>
        <taxon>Tracheophyta</taxon>
        <taxon>Spermatophyta</taxon>
        <taxon>Magnoliopsida</taxon>
        <taxon>eudicotyledons</taxon>
        <taxon>Gunneridae</taxon>
        <taxon>Pentapetalae</taxon>
        <taxon>asterids</taxon>
        <taxon>campanulids</taxon>
        <taxon>Asterales</taxon>
        <taxon>Asteraceae</taxon>
        <taxon>Asteroideae</taxon>
        <taxon>Heliantheae alliance</taxon>
        <taxon>Tageteae</taxon>
        <taxon>Tagetes</taxon>
    </lineage>
</organism>
<dbReference type="InterPro" id="IPR026961">
    <property type="entry name" value="PGG_dom"/>
</dbReference>
<dbReference type="EMBL" id="JAUHHV010000005">
    <property type="protein sequence ID" value="KAK1425216.1"/>
    <property type="molecule type" value="Genomic_DNA"/>
</dbReference>
<keyword evidence="2 8" id="KW-0812">Transmembrane</keyword>
<sequence length="454" mass="50363">METKLYEASLTGDVHALNTLLHQDQLILDRLTLTGFNETPLHIAAMRGHNHFANVILTHNPKLAIALDSQRRTPLHVASANGDLEMVQELVRVGGRDVCCFKDQDGFTPLHLAAMNERLEVVKALVRVNKDAAKEVLVTGETILHMCVNNSCFESLKVLMGLWNEDELDKVIDHGGNTLLHAAAMNKQTQILSYLLLIPSIKANGNVVNRFGLTALDVLDQCPRDLKSLESRAILMEAGVSRANDLRPALNKPLPSVKLSPQNKRKGFVSRTWARYANNDHYWIEKQRGILIVAALVVAGMSFYSGINPPGGTITDTQNGRYSLGNAVQTEVDMDEFNQFVAYNSFTMITSLAIVLVLISGISLRNKFWMWVLTIGTMFALVAMVATYLQSLSMMAPDGYVNVTSVWISLIWMFGCGVIALIHTIFFVVWVVMKLSKCRMPDKDLKGNHDAGEV</sequence>
<feature type="transmembrane region" description="Helical" evidence="8">
    <location>
        <begin position="409"/>
        <end position="433"/>
    </location>
</feature>
<name>A0AAD8KQ54_TARER</name>
<gene>
    <name evidence="10" type="ORF">QVD17_20563</name>
</gene>
<evidence type="ECO:0000259" key="9">
    <source>
        <dbReference type="Pfam" id="PF13962"/>
    </source>
</evidence>
<dbReference type="PANTHER" id="PTHR24186">
    <property type="entry name" value="PROTEIN PHOSPHATASE 1 REGULATORY SUBUNIT"/>
    <property type="match status" value="1"/>
</dbReference>
<dbReference type="PANTHER" id="PTHR24186:SF37">
    <property type="entry name" value="PGG DOMAIN-CONTAINING PROTEIN"/>
    <property type="match status" value="1"/>
</dbReference>
<evidence type="ECO:0000256" key="2">
    <source>
        <dbReference type="ARBA" id="ARBA00022692"/>
    </source>
</evidence>